<sequence>MNTSAWPGGPTRPHGEEDMALAGTAPRGSRLRAALLAALGVLALLSACSTAPVAPAAAVPEVPPADARFAAGAPPPTAAEVFALSPAMQHYLATALAGNAQERRRPAALVRALNTQGDLKLAYDAHITRTAAQAFEARAGNCLSLVIMTAALAKAQGISVTYNLVQGEPSYRREAGLLLTSGHVNLTLGRPLRDRGSSGFDASAWMTVDFLPGEDLTGQRRQPIDEATVLAMFMNNRAAEAVAQGRLADAHALAREALRHAPGFATARNTLAVVYLRAGLPAEAEALLRSVLVGRPGQTDALANLVAALQAQGRAAEAQAVVAQLAALEPDPPLRAFYAAKLERLTRHSDTPADRPASH</sequence>
<keyword evidence="2" id="KW-1185">Reference proteome</keyword>
<dbReference type="RefSeq" id="WP_250196369.1">
    <property type="nucleotide sequence ID" value="NZ_CP097635.1"/>
</dbReference>
<accession>A0ABY4S8U1</accession>
<gene>
    <name evidence="1" type="ORF">MW290_06100</name>
</gene>
<evidence type="ECO:0000313" key="2">
    <source>
        <dbReference type="Proteomes" id="UP001056201"/>
    </source>
</evidence>
<evidence type="ECO:0000313" key="1">
    <source>
        <dbReference type="EMBL" id="URI08148.1"/>
    </source>
</evidence>
<protein>
    <submittedName>
        <fullName evidence="1">Tetratricopeptide repeat protein</fullName>
    </submittedName>
</protein>
<reference evidence="1" key="1">
    <citation type="submission" date="2022-05" db="EMBL/GenBank/DDBJ databases">
        <title>An RpoN-dependent PEP-CTERM gene is involved in floc formation of an Aquincola tertiaricarbonis strain.</title>
        <authorList>
            <person name="Qiu D."/>
            <person name="Xia M."/>
        </authorList>
    </citation>
    <scope>NUCLEOTIDE SEQUENCE</scope>
    <source>
        <strain evidence="1">RN12</strain>
    </source>
</reference>
<proteinExistence type="predicted"/>
<name>A0ABY4S8U1_AQUTE</name>
<dbReference type="EMBL" id="CP097635">
    <property type="protein sequence ID" value="URI08148.1"/>
    <property type="molecule type" value="Genomic_DNA"/>
</dbReference>
<dbReference type="InterPro" id="IPR011990">
    <property type="entry name" value="TPR-like_helical_dom_sf"/>
</dbReference>
<dbReference type="Gene3D" id="1.25.40.10">
    <property type="entry name" value="Tetratricopeptide repeat domain"/>
    <property type="match status" value="1"/>
</dbReference>
<dbReference type="Proteomes" id="UP001056201">
    <property type="component" value="Chromosome 1"/>
</dbReference>
<organism evidence="1 2">
    <name type="scientific">Aquincola tertiaricarbonis</name>
    <dbReference type="NCBI Taxonomy" id="391953"/>
    <lineage>
        <taxon>Bacteria</taxon>
        <taxon>Pseudomonadati</taxon>
        <taxon>Pseudomonadota</taxon>
        <taxon>Betaproteobacteria</taxon>
        <taxon>Burkholderiales</taxon>
        <taxon>Sphaerotilaceae</taxon>
        <taxon>Aquincola</taxon>
    </lineage>
</organism>
<dbReference type="Pfam" id="PF14559">
    <property type="entry name" value="TPR_19"/>
    <property type="match status" value="1"/>
</dbReference>
<dbReference type="SUPFAM" id="SSF48452">
    <property type="entry name" value="TPR-like"/>
    <property type="match status" value="1"/>
</dbReference>